<dbReference type="Gene3D" id="3.40.50.12090">
    <property type="match status" value="1"/>
</dbReference>
<gene>
    <name evidence="1" type="ORF">CSCA_2407</name>
</gene>
<evidence type="ECO:0000313" key="2">
    <source>
        <dbReference type="Proteomes" id="UP000033115"/>
    </source>
</evidence>
<dbReference type="PANTHER" id="PTHR30032">
    <property type="entry name" value="N-ACETYLMURAMOYL-L-ALANINE AMIDASE-RELATED"/>
    <property type="match status" value="1"/>
</dbReference>
<name>A0A0E3M8A3_CLOSL</name>
<evidence type="ECO:0000313" key="1">
    <source>
        <dbReference type="EMBL" id="AKA69532.1"/>
    </source>
</evidence>
<reference evidence="1 2" key="1">
    <citation type="journal article" date="2015" name="J. Biotechnol.">
        <title>Complete genome sequence of a malodorant-producing acetogen, Clostridium scatologenes ATCC 25775(T).</title>
        <authorList>
            <person name="Zhu Z."/>
            <person name="Guo T."/>
            <person name="Zheng H."/>
            <person name="Song T."/>
            <person name="Ouyang P."/>
            <person name="Xie J."/>
        </authorList>
    </citation>
    <scope>NUCLEOTIDE SEQUENCE [LARGE SCALE GENOMIC DNA]</scope>
    <source>
        <strain evidence="1 2">ATCC 25775</strain>
    </source>
</reference>
<organism evidence="1 2">
    <name type="scientific">Clostridium scatologenes</name>
    <dbReference type="NCBI Taxonomy" id="1548"/>
    <lineage>
        <taxon>Bacteria</taxon>
        <taxon>Bacillati</taxon>
        <taxon>Bacillota</taxon>
        <taxon>Clostridia</taxon>
        <taxon>Eubacteriales</taxon>
        <taxon>Clostridiaceae</taxon>
        <taxon>Clostridium</taxon>
    </lineage>
</organism>
<accession>A0A0E3M8A3</accession>
<dbReference type="AlphaFoldDB" id="A0A0E3M8A3"/>
<dbReference type="InterPro" id="IPR051922">
    <property type="entry name" value="Bact_Sporulation_Assoc"/>
</dbReference>
<keyword evidence="2" id="KW-1185">Reference proteome</keyword>
<dbReference type="InterPro" id="IPR007253">
    <property type="entry name" value="Cell_wall-bd_2"/>
</dbReference>
<sequence>MGKCIVLASGEGYADGLSASTLAKKLDAPILLTTSDMFSKDAENAISMLKPKNIYIVGGTEVISQNFEDQITLVYKIN</sequence>
<dbReference type="STRING" id="1548.CSCA_2407"/>
<proteinExistence type="predicted"/>
<dbReference type="PANTHER" id="PTHR30032:SF8">
    <property type="entry name" value="GERMINATION-SPECIFIC N-ACETYLMURAMOYL-L-ALANINE AMIDASE"/>
    <property type="match status" value="1"/>
</dbReference>
<dbReference type="KEGG" id="csq:CSCA_2407"/>
<dbReference type="HOGENOM" id="CLU_2615839_0_0_9"/>
<protein>
    <submittedName>
        <fullName evidence="1">Putative cell wall binding repeat 2-containing protein</fullName>
    </submittedName>
</protein>
<dbReference type="Proteomes" id="UP000033115">
    <property type="component" value="Chromosome"/>
</dbReference>
<dbReference type="RefSeq" id="WP_029163487.1">
    <property type="nucleotide sequence ID" value="NZ_CP009933.1"/>
</dbReference>
<dbReference type="EMBL" id="CP009933">
    <property type="protein sequence ID" value="AKA69532.1"/>
    <property type="molecule type" value="Genomic_DNA"/>
</dbReference>
<dbReference type="Pfam" id="PF04122">
    <property type="entry name" value="CW_binding_2"/>
    <property type="match status" value="1"/>
</dbReference>